<feature type="region of interest" description="Disordered" evidence="1">
    <location>
        <begin position="1"/>
        <end position="26"/>
    </location>
</feature>
<dbReference type="PANTHER" id="PTHR35519">
    <property type="entry name" value="MEMBRANE PROTEINS"/>
    <property type="match status" value="1"/>
</dbReference>
<dbReference type="EMBL" id="QCYH01000005">
    <property type="protein sequence ID" value="PVA10044.1"/>
    <property type="molecule type" value="Genomic_DNA"/>
</dbReference>
<sequence length="137" mass="15008">MPSISSRPADPVVPRADRPSKKAAQSTVTRDLARIDRMAHLMDAQFHIPLTGVRLGLDGIVGIVPVVGDLLAFAPSAWIIGKGWQHGARRRVLLRMAANSGIDLVIGMVPLVGDLFDIGYKANLKNARLLRRELERR</sequence>
<keyword evidence="4" id="KW-1185">Reference proteome</keyword>
<comment type="caution">
    <text evidence="3">The sequence shown here is derived from an EMBL/GenBank/DDBJ whole genome shotgun (WGS) entry which is preliminary data.</text>
</comment>
<dbReference type="PANTHER" id="PTHR35519:SF2">
    <property type="entry name" value="PH DOMAIN PROTEIN"/>
    <property type="match status" value="1"/>
</dbReference>
<evidence type="ECO:0000313" key="4">
    <source>
        <dbReference type="Proteomes" id="UP000244446"/>
    </source>
</evidence>
<dbReference type="Pfam" id="PF13430">
    <property type="entry name" value="DUF4112"/>
    <property type="match status" value="1"/>
</dbReference>
<reference evidence="3 4" key="1">
    <citation type="submission" date="2018-04" db="EMBL/GenBank/DDBJ databases">
        <title>Pelagivirga bohaiensis gen. nov., sp. nov., a bacterium isolated from the Bohai Sea.</title>
        <authorList>
            <person name="Ji X."/>
        </authorList>
    </citation>
    <scope>NUCLEOTIDE SEQUENCE [LARGE SCALE GENOMIC DNA]</scope>
    <source>
        <strain evidence="3 4">BH-SD19</strain>
    </source>
</reference>
<dbReference type="InterPro" id="IPR025187">
    <property type="entry name" value="DUF4112"/>
</dbReference>
<feature type="transmembrane region" description="Helical" evidence="2">
    <location>
        <begin position="59"/>
        <end position="80"/>
    </location>
</feature>
<evidence type="ECO:0000313" key="3">
    <source>
        <dbReference type="EMBL" id="PVA10044.1"/>
    </source>
</evidence>
<name>A0A2T7G6H9_9RHOB</name>
<proteinExistence type="predicted"/>
<evidence type="ECO:0000256" key="1">
    <source>
        <dbReference type="SAM" id="MobiDB-lite"/>
    </source>
</evidence>
<protein>
    <submittedName>
        <fullName evidence="3">DUF4112 domain-containing protein</fullName>
    </submittedName>
</protein>
<dbReference type="AlphaFoldDB" id="A0A2T7G6H9"/>
<keyword evidence="2" id="KW-0812">Transmembrane</keyword>
<organism evidence="3 4">
    <name type="scientific">Pelagivirga sediminicola</name>
    <dbReference type="NCBI Taxonomy" id="2170575"/>
    <lineage>
        <taxon>Bacteria</taxon>
        <taxon>Pseudomonadati</taxon>
        <taxon>Pseudomonadota</taxon>
        <taxon>Alphaproteobacteria</taxon>
        <taxon>Rhodobacterales</taxon>
        <taxon>Paracoccaceae</taxon>
        <taxon>Pelagivirga</taxon>
    </lineage>
</organism>
<dbReference type="OrthoDB" id="513552at2"/>
<gene>
    <name evidence="3" type="ORF">DC366_10320</name>
</gene>
<keyword evidence="2" id="KW-1133">Transmembrane helix</keyword>
<accession>A0A2T7G6H9</accession>
<keyword evidence="2" id="KW-0472">Membrane</keyword>
<evidence type="ECO:0000256" key="2">
    <source>
        <dbReference type="SAM" id="Phobius"/>
    </source>
</evidence>
<dbReference type="Proteomes" id="UP000244446">
    <property type="component" value="Unassembled WGS sequence"/>
</dbReference>